<sequence>MKKQKKLSPKILAIVAIASMGTSLTAVTTNSAHADTLNTLKSNSQNEMQTKSILDWKEQIFYALEIVGENEALNMPGACVYNWTDSMGKDGGYYDVEYHQFSVEAEGSPIITNSTNAFVGKTTLTNHTDQEQTLSTNGFEKIVTNSIINSTTSGFNFGVTASAKFSLFSLIETGIEMSTEYNFSDTSSTEKKEEYKYIATPQLIKVPAHSAVEVTVTLDTVKAKGDVNLLTKLSGRDTGHFMYYDIDNQMDKPNKYNLTFHQIIDAASKFGNLKNLSANSDNRTINLVGFGKYEATYGTEFSVTVRPVDKQKTAIKKREVTDEEYTYKIKPKIIKIND</sequence>
<dbReference type="Gene3D" id="2.170.15.10">
    <property type="entry name" value="Proaerolysin, chain A, domain 3"/>
    <property type="match status" value="1"/>
</dbReference>
<reference evidence="2 3" key="1">
    <citation type="submission" date="2017-09" db="EMBL/GenBank/DDBJ databases">
        <title>Large-scale bioinformatics analysis of Bacillus genomes uncovers conserved roles of natural products in bacterial physiology.</title>
        <authorList>
            <consortium name="Agbiome Team Llc"/>
            <person name="Bleich R.M."/>
            <person name="Grubbs K.J."/>
            <person name="Santa Maria K.C."/>
            <person name="Allen S.E."/>
            <person name="Farag S."/>
            <person name="Shank E.A."/>
            <person name="Bowers A."/>
        </authorList>
    </citation>
    <scope>NUCLEOTIDE SEQUENCE [LARGE SCALE GENOMIC DNA]</scope>
    <source>
        <strain evidence="2 3">AFS058004</strain>
    </source>
</reference>
<dbReference type="InterPro" id="IPR004991">
    <property type="entry name" value="Aerolysin-like"/>
</dbReference>
<dbReference type="AlphaFoldDB" id="A0A9X7BVK7"/>
<dbReference type="EMBL" id="NUFN01000036">
    <property type="protein sequence ID" value="PGH79707.1"/>
    <property type="molecule type" value="Genomic_DNA"/>
</dbReference>
<evidence type="ECO:0000256" key="1">
    <source>
        <dbReference type="SAM" id="SignalP"/>
    </source>
</evidence>
<gene>
    <name evidence="2" type="ORF">CN899_25325</name>
</gene>
<accession>A0A9X7BVK7</accession>
<evidence type="ECO:0000313" key="3">
    <source>
        <dbReference type="Proteomes" id="UP000222944"/>
    </source>
</evidence>
<name>A0A9X7BVK7_BACTU</name>
<proteinExistence type="predicted"/>
<evidence type="ECO:0000313" key="2">
    <source>
        <dbReference type="EMBL" id="PGH79707.1"/>
    </source>
</evidence>
<keyword evidence="1" id="KW-0732">Signal</keyword>
<organism evidence="2 3">
    <name type="scientific">Bacillus thuringiensis</name>
    <dbReference type="NCBI Taxonomy" id="1428"/>
    <lineage>
        <taxon>Bacteria</taxon>
        <taxon>Bacillati</taxon>
        <taxon>Bacillota</taxon>
        <taxon>Bacilli</taxon>
        <taxon>Bacillales</taxon>
        <taxon>Bacillaceae</taxon>
        <taxon>Bacillus</taxon>
        <taxon>Bacillus cereus group</taxon>
    </lineage>
</organism>
<dbReference type="CDD" id="cd20223">
    <property type="entry name" value="PFM_epsilon-toxin-like"/>
    <property type="match status" value="1"/>
</dbReference>
<dbReference type="Pfam" id="PF03318">
    <property type="entry name" value="ETX_MTX2"/>
    <property type="match status" value="1"/>
</dbReference>
<dbReference type="SUPFAM" id="SSF56973">
    <property type="entry name" value="Aerolisin/ETX pore-forming domain"/>
    <property type="match status" value="1"/>
</dbReference>
<feature type="chain" id="PRO_5040824332" evidence="1">
    <location>
        <begin position="35"/>
        <end position="338"/>
    </location>
</feature>
<dbReference type="RefSeq" id="WP_098866818.1">
    <property type="nucleotide sequence ID" value="NZ_NUFN01000036.1"/>
</dbReference>
<dbReference type="Proteomes" id="UP000222944">
    <property type="component" value="Unassembled WGS sequence"/>
</dbReference>
<feature type="signal peptide" evidence="1">
    <location>
        <begin position="1"/>
        <end position="34"/>
    </location>
</feature>
<comment type="caution">
    <text evidence="2">The sequence shown here is derived from an EMBL/GenBank/DDBJ whole genome shotgun (WGS) entry which is preliminary data.</text>
</comment>
<protein>
    <submittedName>
        <fullName evidence="2">Sulfurtransferase</fullName>
    </submittedName>
</protein>